<accession>A0A1I8PZN5</accession>
<feature type="region of interest" description="Disordered" evidence="8">
    <location>
        <begin position="394"/>
        <end position="418"/>
    </location>
</feature>
<feature type="transmembrane region" description="Helical" evidence="7">
    <location>
        <begin position="61"/>
        <end position="83"/>
    </location>
</feature>
<feature type="compositionally biased region" description="Polar residues" evidence="8">
    <location>
        <begin position="399"/>
        <end position="410"/>
    </location>
</feature>
<evidence type="ECO:0000256" key="1">
    <source>
        <dbReference type="ARBA" id="ARBA00004651"/>
    </source>
</evidence>
<feature type="transmembrane region" description="Helical" evidence="7">
    <location>
        <begin position="580"/>
        <end position="602"/>
    </location>
</feature>
<feature type="transmembrane region" description="Helical" evidence="7">
    <location>
        <begin position="24"/>
        <end position="41"/>
    </location>
</feature>
<evidence type="ECO:0000256" key="3">
    <source>
        <dbReference type="ARBA" id="ARBA00022475"/>
    </source>
</evidence>
<protein>
    <recommendedName>
        <fullName evidence="7">XK-related protein</fullName>
    </recommendedName>
</protein>
<evidence type="ECO:0000256" key="2">
    <source>
        <dbReference type="ARBA" id="ARBA00008789"/>
    </source>
</evidence>
<feature type="transmembrane region" description="Helical" evidence="7">
    <location>
        <begin position="494"/>
        <end position="513"/>
    </location>
</feature>
<feature type="transmembrane region" description="Helical" evidence="7">
    <location>
        <begin position="525"/>
        <end position="543"/>
    </location>
</feature>
<dbReference type="Proteomes" id="UP000095300">
    <property type="component" value="Unassembled WGS sequence"/>
</dbReference>
<feature type="transmembrane region" description="Helical" evidence="7">
    <location>
        <begin position="608"/>
        <end position="635"/>
    </location>
</feature>
<dbReference type="OrthoDB" id="8190653at2759"/>
<dbReference type="GO" id="GO:0005886">
    <property type="term" value="C:plasma membrane"/>
    <property type="evidence" value="ECO:0007669"/>
    <property type="project" value="UniProtKB-SubCell"/>
</dbReference>
<evidence type="ECO:0000313" key="9">
    <source>
        <dbReference type="EnsemblMetazoa" id="SCAU012507-PA"/>
    </source>
</evidence>
<dbReference type="VEuPathDB" id="VectorBase:SCAU012507"/>
<dbReference type="Pfam" id="PF09815">
    <property type="entry name" value="XK-related"/>
    <property type="match status" value="2"/>
</dbReference>
<evidence type="ECO:0000256" key="7">
    <source>
        <dbReference type="RuleBase" id="RU910716"/>
    </source>
</evidence>
<proteinExistence type="inferred from homology"/>
<gene>
    <name evidence="9" type="primary">106087584</name>
</gene>
<evidence type="ECO:0000256" key="4">
    <source>
        <dbReference type="ARBA" id="ARBA00022692"/>
    </source>
</evidence>
<dbReference type="PANTHER" id="PTHR16024:SF27">
    <property type="entry name" value="XK-RELATED PROTEIN"/>
    <property type="match status" value="1"/>
</dbReference>
<evidence type="ECO:0000256" key="6">
    <source>
        <dbReference type="ARBA" id="ARBA00023136"/>
    </source>
</evidence>
<keyword evidence="6 7" id="KW-0472">Membrane</keyword>
<organism evidence="9 10">
    <name type="scientific">Stomoxys calcitrans</name>
    <name type="common">Stable fly</name>
    <name type="synonym">Conops calcitrans</name>
    <dbReference type="NCBI Taxonomy" id="35570"/>
    <lineage>
        <taxon>Eukaryota</taxon>
        <taxon>Metazoa</taxon>
        <taxon>Ecdysozoa</taxon>
        <taxon>Arthropoda</taxon>
        <taxon>Hexapoda</taxon>
        <taxon>Insecta</taxon>
        <taxon>Pterygota</taxon>
        <taxon>Neoptera</taxon>
        <taxon>Endopterygota</taxon>
        <taxon>Diptera</taxon>
        <taxon>Brachycera</taxon>
        <taxon>Muscomorpha</taxon>
        <taxon>Muscoidea</taxon>
        <taxon>Muscidae</taxon>
        <taxon>Stomoxys</taxon>
    </lineage>
</organism>
<dbReference type="GO" id="GO:0043652">
    <property type="term" value="P:engulfment of apoptotic cell"/>
    <property type="evidence" value="ECO:0007669"/>
    <property type="project" value="TreeGrafter"/>
</dbReference>
<dbReference type="GO" id="GO:0070782">
    <property type="term" value="P:phosphatidylserine exposure on apoptotic cell surface"/>
    <property type="evidence" value="ECO:0007669"/>
    <property type="project" value="TreeGrafter"/>
</dbReference>
<name>A0A1I8PZN5_STOCA</name>
<evidence type="ECO:0000313" key="10">
    <source>
        <dbReference type="Proteomes" id="UP000095300"/>
    </source>
</evidence>
<dbReference type="AlphaFoldDB" id="A0A1I8PZN5"/>
<keyword evidence="3" id="KW-1003">Cell membrane</keyword>
<feature type="transmembrane region" description="Helical" evidence="7">
    <location>
        <begin position="555"/>
        <end position="573"/>
    </location>
</feature>
<dbReference type="InterPro" id="IPR050895">
    <property type="entry name" value="XK-related_scramblase"/>
</dbReference>
<keyword evidence="10" id="KW-1185">Reference proteome</keyword>
<keyword evidence="4 7" id="KW-0812">Transmembrane</keyword>
<dbReference type="KEGG" id="scac:106087584"/>
<comment type="subcellular location">
    <subcellularLocation>
        <location evidence="1">Cell membrane</location>
        <topology evidence="1">Multi-pass membrane protein</topology>
    </subcellularLocation>
    <subcellularLocation>
        <location evidence="7">Membrane</location>
        <topology evidence="7">Multi-pass membrane protein</topology>
    </subcellularLocation>
</comment>
<dbReference type="GO" id="GO:1902742">
    <property type="term" value="P:apoptotic process involved in development"/>
    <property type="evidence" value="ECO:0007669"/>
    <property type="project" value="TreeGrafter"/>
</dbReference>
<dbReference type="InterPro" id="IPR018629">
    <property type="entry name" value="XK-rel"/>
</dbReference>
<sequence length="668" mass="77550">MDPQNACTPPHHILGYTIRSRTRIYVSFIIPSVLELLVYIAQITSDCAVSFQHFRSRQSDFGWATFTLILIPPFLSFIIVLSSKAQWEQPIRDGTRLKFVGTQLMHMVFFPFFVIYRFSTSIFWSIEALFHDDNDEERMKCLEKAEESSTFELYRLIQAYGQSAPQIILQMYHMLTQDLFRNFRTTNAQALSLAFSAIDLASITTTYQRFESQKQVGRHYPWSTPKQKQQKQQLIAKNRLLQEECLRKKRQSERSLTKFPESDKIMENFNKHLSNRPQNNHESELSAQNEQLNADSVEDISEPLTHTVQVHGFDELDNEAGVVEQPGETTTLLTTSTDYNRTDDDKLKTSPSFHLKPIRYRSSDTPTIIEECNEVPNSPAPLPPKTARCNLEAADGPQLRTQTSTQSSNEPNKRRSRTFSQLETFKDMLVMNAQLYIKENVPRPPKILTRRVDEANMKATSGSPPQSPKTPKDVVDFFLPRPTKVVNGIHQEDFAAKSIAFFGWISFVTMRMLSLSTFCVFFPKAFLIIVGVHYLIMLAALFLESRFKGTLNRTLFYFLLAYVYIYVLLEFRIRFKHIRVWFVGYFLLTMAENLTMTMIWYAREEFESWWFGFIFEGIIYSGILFVATILVYYCILKPKDVLLLVEDNELSPRREEQNTNTNELPHGN</sequence>
<comment type="similarity">
    <text evidence="2 7">Belongs to the XK family.</text>
</comment>
<dbReference type="PANTHER" id="PTHR16024">
    <property type="entry name" value="XK-RELATED PROTEIN"/>
    <property type="match status" value="1"/>
</dbReference>
<feature type="transmembrane region" description="Helical" evidence="7">
    <location>
        <begin position="104"/>
        <end position="126"/>
    </location>
</feature>
<evidence type="ECO:0000256" key="8">
    <source>
        <dbReference type="SAM" id="MobiDB-lite"/>
    </source>
</evidence>
<evidence type="ECO:0000256" key="5">
    <source>
        <dbReference type="ARBA" id="ARBA00022989"/>
    </source>
</evidence>
<keyword evidence="5 7" id="KW-1133">Transmembrane helix</keyword>
<dbReference type="STRING" id="35570.A0A1I8PZN5"/>
<dbReference type="EnsemblMetazoa" id="SCAU012507-RA">
    <property type="protein sequence ID" value="SCAU012507-PA"/>
    <property type="gene ID" value="SCAU012507"/>
</dbReference>
<reference evidence="9" key="1">
    <citation type="submission" date="2020-05" db="UniProtKB">
        <authorList>
            <consortium name="EnsemblMetazoa"/>
        </authorList>
    </citation>
    <scope>IDENTIFICATION</scope>
    <source>
        <strain evidence="9">USDA</strain>
    </source>
</reference>